<dbReference type="OMA" id="WVRTVAP"/>
<dbReference type="SUPFAM" id="SSF53335">
    <property type="entry name" value="S-adenosyl-L-methionine-dependent methyltransferases"/>
    <property type="match status" value="1"/>
</dbReference>
<sequence length="248" mass="27921">MLQVYLDKVKNVRCVVSKVNIIESTFRNFRMELLAGEQDTKVLVKQNGARFEFDFADVYWNPRLCTEHSRVIEQLRSGDVLYDVFAGVGPFAIPAARKGCAVFANDLNPHSFAWLNHNVKLNKVTNRVTTYNLDGREFIREVIVRTDDLEKKSEEGSVRVHCYCFVKGEEGVAGAKRKAEEGLKRPMDKDVQVSFVRNVAPNKDMMRVSFDLSLDVLRGVECQPPVKRCKVEGEEGGGEASVTVSGVE</sequence>
<keyword evidence="4" id="KW-0949">S-adenosyl-L-methionine</keyword>
<protein>
    <recommendedName>
        <fullName evidence="6">SAM-dependent methyltransferase TRM5/TYW2-type domain-containing protein</fullName>
    </recommendedName>
</protein>
<dbReference type="InterPro" id="IPR056743">
    <property type="entry name" value="TRM5-TYW2-like_MTfase"/>
</dbReference>
<accession>A0A9J6H289</accession>
<reference evidence="7 8" key="1">
    <citation type="journal article" date="2020" name="Cell">
        <title>Large-Scale Comparative Analyses of Tick Genomes Elucidate Their Genetic Diversity and Vector Capacities.</title>
        <authorList>
            <consortium name="Tick Genome and Microbiome Consortium (TIGMIC)"/>
            <person name="Jia N."/>
            <person name="Wang J."/>
            <person name="Shi W."/>
            <person name="Du L."/>
            <person name="Sun Y."/>
            <person name="Zhan W."/>
            <person name="Jiang J.F."/>
            <person name="Wang Q."/>
            <person name="Zhang B."/>
            <person name="Ji P."/>
            <person name="Bell-Sakyi L."/>
            <person name="Cui X.M."/>
            <person name="Yuan T.T."/>
            <person name="Jiang B.G."/>
            <person name="Yang W.F."/>
            <person name="Lam T.T."/>
            <person name="Chang Q.C."/>
            <person name="Ding S.J."/>
            <person name="Wang X.J."/>
            <person name="Zhu J.G."/>
            <person name="Ruan X.D."/>
            <person name="Zhao L."/>
            <person name="Wei J.T."/>
            <person name="Ye R.Z."/>
            <person name="Que T.C."/>
            <person name="Du C.H."/>
            <person name="Zhou Y.H."/>
            <person name="Cheng J.X."/>
            <person name="Dai P.F."/>
            <person name="Guo W.B."/>
            <person name="Han X.H."/>
            <person name="Huang E.J."/>
            <person name="Li L.F."/>
            <person name="Wei W."/>
            <person name="Gao Y.C."/>
            <person name="Liu J.Z."/>
            <person name="Shao H.Z."/>
            <person name="Wang X."/>
            <person name="Wang C.C."/>
            <person name="Yang T.C."/>
            <person name="Huo Q.B."/>
            <person name="Li W."/>
            <person name="Chen H.Y."/>
            <person name="Chen S.E."/>
            <person name="Zhou L.G."/>
            <person name="Ni X.B."/>
            <person name="Tian J.H."/>
            <person name="Sheng Y."/>
            <person name="Liu T."/>
            <person name="Pan Y.S."/>
            <person name="Xia L.Y."/>
            <person name="Li J."/>
            <person name="Zhao F."/>
            <person name="Cao W.C."/>
        </authorList>
    </citation>
    <scope>NUCLEOTIDE SEQUENCE [LARGE SCALE GENOMIC DNA]</scope>
    <source>
        <strain evidence="7">HaeL-2018</strain>
    </source>
</reference>
<evidence type="ECO:0000256" key="2">
    <source>
        <dbReference type="ARBA" id="ARBA00022603"/>
    </source>
</evidence>
<evidence type="ECO:0000259" key="6">
    <source>
        <dbReference type="PROSITE" id="PS51684"/>
    </source>
</evidence>
<dbReference type="InterPro" id="IPR030382">
    <property type="entry name" value="MeTrfase_TRM5/TYW2"/>
</dbReference>
<gene>
    <name evidence="7" type="ORF">HPB48_007248</name>
</gene>
<name>A0A9J6H289_HAELO</name>
<evidence type="ECO:0000256" key="1">
    <source>
        <dbReference type="ARBA" id="ARBA00022490"/>
    </source>
</evidence>
<dbReference type="GO" id="GO:0002939">
    <property type="term" value="P:tRNA N1-guanine methylation"/>
    <property type="evidence" value="ECO:0007669"/>
    <property type="project" value="TreeGrafter"/>
</dbReference>
<dbReference type="Proteomes" id="UP000821853">
    <property type="component" value="Chromosome 8"/>
</dbReference>
<proteinExistence type="predicted"/>
<dbReference type="Gene3D" id="3.40.50.150">
    <property type="entry name" value="Vaccinia Virus protein VP39"/>
    <property type="match status" value="1"/>
</dbReference>
<dbReference type="GO" id="GO:0070901">
    <property type="term" value="P:mitochondrial tRNA methylation"/>
    <property type="evidence" value="ECO:0007669"/>
    <property type="project" value="TreeGrafter"/>
</dbReference>
<keyword evidence="1" id="KW-0963">Cytoplasm</keyword>
<keyword evidence="5" id="KW-0819">tRNA processing</keyword>
<dbReference type="AlphaFoldDB" id="A0A9J6H289"/>
<feature type="domain" description="SAM-dependent methyltransferase TRM5/TYW2-type" evidence="6">
    <location>
        <begin position="1"/>
        <end position="214"/>
    </location>
</feature>
<dbReference type="GO" id="GO:0008175">
    <property type="term" value="F:tRNA methyltransferase activity"/>
    <property type="evidence" value="ECO:0007669"/>
    <property type="project" value="TreeGrafter"/>
</dbReference>
<keyword evidence="3" id="KW-0808">Transferase</keyword>
<evidence type="ECO:0000256" key="3">
    <source>
        <dbReference type="ARBA" id="ARBA00022679"/>
    </source>
</evidence>
<evidence type="ECO:0000256" key="5">
    <source>
        <dbReference type="ARBA" id="ARBA00022694"/>
    </source>
</evidence>
<dbReference type="PROSITE" id="PS51684">
    <property type="entry name" value="SAM_MT_TRM5_TYW2"/>
    <property type="match status" value="1"/>
</dbReference>
<dbReference type="InterPro" id="IPR029063">
    <property type="entry name" value="SAM-dependent_MTases_sf"/>
</dbReference>
<dbReference type="PANTHER" id="PTHR23245:SF36">
    <property type="entry name" value="TRNA (GUANINE(37)-N1)-METHYLTRANSFERASE"/>
    <property type="match status" value="1"/>
</dbReference>
<comment type="caution">
    <text evidence="7">The sequence shown here is derived from an EMBL/GenBank/DDBJ whole genome shotgun (WGS) entry which is preliminary data.</text>
</comment>
<dbReference type="EMBL" id="JABSTR010000010">
    <property type="protein sequence ID" value="KAH9380807.1"/>
    <property type="molecule type" value="Genomic_DNA"/>
</dbReference>
<keyword evidence="8" id="KW-1185">Reference proteome</keyword>
<dbReference type="GO" id="GO:0005759">
    <property type="term" value="C:mitochondrial matrix"/>
    <property type="evidence" value="ECO:0007669"/>
    <property type="project" value="TreeGrafter"/>
</dbReference>
<evidence type="ECO:0000256" key="4">
    <source>
        <dbReference type="ARBA" id="ARBA00022691"/>
    </source>
</evidence>
<dbReference type="Gene3D" id="3.30.300.110">
    <property type="entry name" value="Met-10+ protein-like domains"/>
    <property type="match status" value="1"/>
</dbReference>
<dbReference type="Pfam" id="PF02475">
    <property type="entry name" value="TRM5-TYW2_MTfase"/>
    <property type="match status" value="1"/>
</dbReference>
<evidence type="ECO:0000313" key="7">
    <source>
        <dbReference type="EMBL" id="KAH9380807.1"/>
    </source>
</evidence>
<dbReference type="VEuPathDB" id="VectorBase:HLOH_049204"/>
<dbReference type="OrthoDB" id="6416727at2759"/>
<dbReference type="PANTHER" id="PTHR23245">
    <property type="entry name" value="TRNA METHYLTRANSFERASE"/>
    <property type="match status" value="1"/>
</dbReference>
<organism evidence="7 8">
    <name type="scientific">Haemaphysalis longicornis</name>
    <name type="common">Bush tick</name>
    <dbReference type="NCBI Taxonomy" id="44386"/>
    <lineage>
        <taxon>Eukaryota</taxon>
        <taxon>Metazoa</taxon>
        <taxon>Ecdysozoa</taxon>
        <taxon>Arthropoda</taxon>
        <taxon>Chelicerata</taxon>
        <taxon>Arachnida</taxon>
        <taxon>Acari</taxon>
        <taxon>Parasitiformes</taxon>
        <taxon>Ixodida</taxon>
        <taxon>Ixodoidea</taxon>
        <taxon>Ixodidae</taxon>
        <taxon>Haemaphysalinae</taxon>
        <taxon>Haemaphysalis</taxon>
    </lineage>
</organism>
<keyword evidence="2" id="KW-0489">Methyltransferase</keyword>
<evidence type="ECO:0000313" key="8">
    <source>
        <dbReference type="Proteomes" id="UP000821853"/>
    </source>
</evidence>